<feature type="chain" id="PRO_5008297560" evidence="1">
    <location>
        <begin position="29"/>
        <end position="103"/>
    </location>
</feature>
<evidence type="ECO:0000313" key="3">
    <source>
        <dbReference type="Proteomes" id="UP000093902"/>
    </source>
</evidence>
<keyword evidence="1" id="KW-0732">Signal</keyword>
<reference evidence="3" key="1">
    <citation type="submission" date="2016-06" db="EMBL/GenBank/DDBJ databases">
        <authorList>
            <person name="Sutton G."/>
            <person name="Brinkac L."/>
            <person name="Sanka R."/>
            <person name="Adams M."/>
            <person name="Lau E."/>
            <person name="Mehaffy C."/>
            <person name="Tameris M."/>
            <person name="Hatherill M."/>
            <person name="Hanekom W."/>
            <person name="Mahomed H."/>
            <person name="Mcshane H."/>
        </authorList>
    </citation>
    <scope>NUCLEOTIDE SEQUENCE [LARGE SCALE GENOMIC DNA]</scope>
    <source>
        <strain evidence="3">852002-51209_SCH5440388</strain>
    </source>
</reference>
<proteinExistence type="predicted"/>
<sequence>MKHIATITALSMGAVAGGLTFGAAVAAAAPTGPSAAETIARLQAEGKRVIINRVGSGPLDRCVVTDVRSVVLRPQAKTVTIHDLPDLEPIPTVHVNLKCSRGS</sequence>
<evidence type="ECO:0000256" key="1">
    <source>
        <dbReference type="SAM" id="SignalP"/>
    </source>
</evidence>
<feature type="signal peptide" evidence="1">
    <location>
        <begin position="1"/>
        <end position="28"/>
    </location>
</feature>
<dbReference type="OrthoDB" id="4629379at2"/>
<evidence type="ECO:0000313" key="2">
    <source>
        <dbReference type="EMBL" id="OBB33463.1"/>
    </source>
</evidence>
<dbReference type="AlphaFoldDB" id="A0A1A0RH95"/>
<name>A0A1A0RH95_MYCPR</name>
<organism evidence="2 3">
    <name type="scientific">Mycolicibacterium peregrinum</name>
    <name type="common">Mycobacterium peregrinum</name>
    <dbReference type="NCBI Taxonomy" id="43304"/>
    <lineage>
        <taxon>Bacteria</taxon>
        <taxon>Bacillati</taxon>
        <taxon>Actinomycetota</taxon>
        <taxon>Actinomycetes</taxon>
        <taxon>Mycobacteriales</taxon>
        <taxon>Mycobacteriaceae</taxon>
        <taxon>Mycolicibacterium</taxon>
    </lineage>
</organism>
<dbReference type="RefSeq" id="WP_064929107.1">
    <property type="nucleotide sequence ID" value="NZ_LZSO01000008.1"/>
</dbReference>
<accession>A0A1A0RH95</accession>
<gene>
    <name evidence="2" type="ORF">A5792_10000</name>
</gene>
<protein>
    <submittedName>
        <fullName evidence="2">Uncharacterized protein</fullName>
    </submittedName>
</protein>
<dbReference type="EMBL" id="LZSO01000008">
    <property type="protein sequence ID" value="OBB33463.1"/>
    <property type="molecule type" value="Genomic_DNA"/>
</dbReference>
<comment type="caution">
    <text evidence="2">The sequence shown here is derived from an EMBL/GenBank/DDBJ whole genome shotgun (WGS) entry which is preliminary data.</text>
</comment>
<dbReference type="Proteomes" id="UP000093902">
    <property type="component" value="Unassembled WGS sequence"/>
</dbReference>